<comment type="caution">
    <text evidence="2">The sequence shown here is derived from an EMBL/GenBank/DDBJ whole genome shotgun (WGS) entry which is preliminary data.</text>
</comment>
<dbReference type="AlphaFoldDB" id="A0AA39ZZG0"/>
<dbReference type="EMBL" id="JAUIRO010000007">
    <property type="protein sequence ID" value="KAK0706498.1"/>
    <property type="molecule type" value="Genomic_DNA"/>
</dbReference>
<evidence type="ECO:0000313" key="3">
    <source>
        <dbReference type="Proteomes" id="UP001172101"/>
    </source>
</evidence>
<keyword evidence="1" id="KW-0812">Transmembrane</keyword>
<proteinExistence type="predicted"/>
<feature type="transmembrane region" description="Helical" evidence="1">
    <location>
        <begin position="99"/>
        <end position="121"/>
    </location>
</feature>
<name>A0AA39ZZG0_9PEZI</name>
<accession>A0AA39ZZG0</accession>
<dbReference type="Proteomes" id="UP001172101">
    <property type="component" value="Unassembled WGS sequence"/>
</dbReference>
<dbReference type="RefSeq" id="XP_060291592.1">
    <property type="nucleotide sequence ID" value="XM_060442835.1"/>
</dbReference>
<keyword evidence="1" id="KW-0472">Membrane</keyword>
<keyword evidence="1" id="KW-1133">Transmembrane helix</keyword>
<keyword evidence="3" id="KW-1185">Reference proteome</keyword>
<dbReference type="GeneID" id="85326105"/>
<organism evidence="2 3">
    <name type="scientific">Lasiosphaeria miniovina</name>
    <dbReference type="NCBI Taxonomy" id="1954250"/>
    <lineage>
        <taxon>Eukaryota</taxon>
        <taxon>Fungi</taxon>
        <taxon>Dikarya</taxon>
        <taxon>Ascomycota</taxon>
        <taxon>Pezizomycotina</taxon>
        <taxon>Sordariomycetes</taxon>
        <taxon>Sordariomycetidae</taxon>
        <taxon>Sordariales</taxon>
        <taxon>Lasiosphaeriaceae</taxon>
        <taxon>Lasiosphaeria</taxon>
    </lineage>
</organism>
<evidence type="ECO:0000313" key="2">
    <source>
        <dbReference type="EMBL" id="KAK0706498.1"/>
    </source>
</evidence>
<evidence type="ECO:0000256" key="1">
    <source>
        <dbReference type="SAM" id="Phobius"/>
    </source>
</evidence>
<gene>
    <name evidence="2" type="ORF">B0T26DRAFT_726851</name>
</gene>
<reference evidence="2" key="1">
    <citation type="submission" date="2023-06" db="EMBL/GenBank/DDBJ databases">
        <title>Genome-scale phylogeny and comparative genomics of the fungal order Sordariales.</title>
        <authorList>
            <consortium name="Lawrence Berkeley National Laboratory"/>
            <person name="Hensen N."/>
            <person name="Bonometti L."/>
            <person name="Westerberg I."/>
            <person name="Brannstrom I.O."/>
            <person name="Guillou S."/>
            <person name="Cros-Aarteil S."/>
            <person name="Calhoun S."/>
            <person name="Haridas S."/>
            <person name="Kuo A."/>
            <person name="Mondo S."/>
            <person name="Pangilinan J."/>
            <person name="Riley R."/>
            <person name="LaButti K."/>
            <person name="Andreopoulos B."/>
            <person name="Lipzen A."/>
            <person name="Chen C."/>
            <person name="Yanf M."/>
            <person name="Daum C."/>
            <person name="Ng V."/>
            <person name="Clum A."/>
            <person name="Steindorff A."/>
            <person name="Ohm R."/>
            <person name="Martin F."/>
            <person name="Silar P."/>
            <person name="Natvig D."/>
            <person name="Lalanne C."/>
            <person name="Gautier V."/>
            <person name="Ament-velasquez S.L."/>
            <person name="Kruys A."/>
            <person name="Hutchinson M.I."/>
            <person name="Powell A.J."/>
            <person name="Barry K."/>
            <person name="Miller A.N."/>
            <person name="Grigoriev I.V."/>
            <person name="Debuchy R."/>
            <person name="Gladieux P."/>
            <person name="Thoren M.H."/>
            <person name="Johannesson H."/>
        </authorList>
    </citation>
    <scope>NUCLEOTIDE SEQUENCE</scope>
    <source>
        <strain evidence="2">SMH2392-1A</strain>
    </source>
</reference>
<sequence length="282" mass="31171">MLARGEAALDPGCLSLELPDPTLDGVAVAWPAHGLRATASSCVQAIRRSATMPRVTQCSCRIRDRQATYVISPRQSIVNPDGSVDRESGSSETNDRPEVAVLLTIAGVSHFYLLPAAILLLRLFMRGLSAKAVSFGFVQPVSQIMSHVRVLDVGRQASSKRLKKVSRLIRWHVWNVVPLTGKFCRAALSFWLFNGPQPLPSVRVRAMGLRQVHHTSLSMNRRKSCMAINVEHFRPEICLGEYSFISRARAGGSAALRSSFLKYTTQRRRAPLHHLLAIVTPN</sequence>
<protein>
    <submittedName>
        <fullName evidence="2">Uncharacterized protein</fullName>
    </submittedName>
</protein>